<evidence type="ECO:0000313" key="1">
    <source>
        <dbReference type="EMBL" id="PSR83654.1"/>
    </source>
</evidence>
<evidence type="ECO:0000313" key="2">
    <source>
        <dbReference type="Proteomes" id="UP000186601"/>
    </source>
</evidence>
<sequence length="237" mass="26488">MASSSAMLRIYGISATRDGVNGRASIVIYLHLSTFFELLASKKFGRLHSPEFYPWETWGPKYTRCFDATNHTDDLYAGYGTRIVHNDLLLDFNQSSLMRELHRIQPSGESSNAGSSSTLKFRRGKLKLSHKAALSQPATDNTDPVPHRIVTDPTIIPRGQFFEKDIESSLPYRETPISWPGNVRPHAIYGNEVWIAEANRDPAVSVQRAFLGFVDLLKESQTGSSTYQTLYPASACS</sequence>
<proteinExistence type="predicted"/>
<dbReference type="OrthoDB" id="2802702at2759"/>
<name>A0A2R6P1R0_9APHY</name>
<reference evidence="1 2" key="1">
    <citation type="submission" date="2018-02" db="EMBL/GenBank/DDBJ databases">
        <title>Genome sequence of the basidiomycete white-rot fungus Phlebia centrifuga.</title>
        <authorList>
            <person name="Granchi Z."/>
            <person name="Peng M."/>
            <person name="de Vries R.P."/>
            <person name="Hilden K."/>
            <person name="Makela M.R."/>
            <person name="Grigoriev I."/>
            <person name="Riley R."/>
        </authorList>
    </citation>
    <scope>NUCLEOTIDE SEQUENCE [LARGE SCALE GENOMIC DNA]</scope>
    <source>
        <strain evidence="1 2">FBCC195</strain>
    </source>
</reference>
<protein>
    <submittedName>
        <fullName evidence="1">Uncharacterized protein</fullName>
    </submittedName>
</protein>
<dbReference type="Proteomes" id="UP000186601">
    <property type="component" value="Unassembled WGS sequence"/>
</dbReference>
<accession>A0A2R6P1R0</accession>
<keyword evidence="2" id="KW-1185">Reference proteome</keyword>
<comment type="caution">
    <text evidence="1">The sequence shown here is derived from an EMBL/GenBank/DDBJ whole genome shotgun (WGS) entry which is preliminary data.</text>
</comment>
<dbReference type="EMBL" id="MLYV02000555">
    <property type="protein sequence ID" value="PSR83654.1"/>
    <property type="molecule type" value="Genomic_DNA"/>
</dbReference>
<gene>
    <name evidence="1" type="ORF">PHLCEN_2v5661</name>
</gene>
<organism evidence="1 2">
    <name type="scientific">Hermanssonia centrifuga</name>
    <dbReference type="NCBI Taxonomy" id="98765"/>
    <lineage>
        <taxon>Eukaryota</taxon>
        <taxon>Fungi</taxon>
        <taxon>Dikarya</taxon>
        <taxon>Basidiomycota</taxon>
        <taxon>Agaricomycotina</taxon>
        <taxon>Agaricomycetes</taxon>
        <taxon>Polyporales</taxon>
        <taxon>Meruliaceae</taxon>
        <taxon>Hermanssonia</taxon>
    </lineage>
</organism>
<dbReference type="AlphaFoldDB" id="A0A2R6P1R0"/>